<dbReference type="AlphaFoldDB" id="A0A2B4SYT7"/>
<dbReference type="OrthoDB" id="8190486at2759"/>
<accession>A0A2B4SYT7</accession>
<reference evidence="4" key="1">
    <citation type="journal article" date="2017" name="bioRxiv">
        <title>Comparative analysis of the genomes of Stylophora pistillata and Acropora digitifera provides evidence for extensive differences between species of corals.</title>
        <authorList>
            <person name="Voolstra C.R."/>
            <person name="Li Y."/>
            <person name="Liew Y.J."/>
            <person name="Baumgarten S."/>
            <person name="Zoccola D."/>
            <person name="Flot J.-F."/>
            <person name="Tambutte S."/>
            <person name="Allemand D."/>
            <person name="Aranda M."/>
        </authorList>
    </citation>
    <scope>NUCLEOTIDE SEQUENCE [LARGE SCALE GENOMIC DNA]</scope>
</reference>
<proteinExistence type="predicted"/>
<feature type="region of interest" description="Disordered" evidence="2">
    <location>
        <begin position="96"/>
        <end position="123"/>
    </location>
</feature>
<feature type="region of interest" description="Disordered" evidence="2">
    <location>
        <begin position="970"/>
        <end position="1017"/>
    </location>
</feature>
<feature type="region of interest" description="Disordered" evidence="2">
    <location>
        <begin position="1031"/>
        <end position="1120"/>
    </location>
</feature>
<feature type="region of interest" description="Disordered" evidence="2">
    <location>
        <begin position="900"/>
        <end position="937"/>
    </location>
</feature>
<feature type="compositionally biased region" description="Polar residues" evidence="2">
    <location>
        <begin position="96"/>
        <end position="111"/>
    </location>
</feature>
<dbReference type="GO" id="GO:0005814">
    <property type="term" value="C:centriole"/>
    <property type="evidence" value="ECO:0007669"/>
    <property type="project" value="TreeGrafter"/>
</dbReference>
<organism evidence="3 4">
    <name type="scientific">Stylophora pistillata</name>
    <name type="common">Smooth cauliflower coral</name>
    <dbReference type="NCBI Taxonomy" id="50429"/>
    <lineage>
        <taxon>Eukaryota</taxon>
        <taxon>Metazoa</taxon>
        <taxon>Cnidaria</taxon>
        <taxon>Anthozoa</taxon>
        <taxon>Hexacorallia</taxon>
        <taxon>Scleractinia</taxon>
        <taxon>Astrocoeniina</taxon>
        <taxon>Pocilloporidae</taxon>
        <taxon>Stylophora</taxon>
    </lineage>
</organism>
<dbReference type="GO" id="GO:0051299">
    <property type="term" value="P:centrosome separation"/>
    <property type="evidence" value="ECO:0007669"/>
    <property type="project" value="TreeGrafter"/>
</dbReference>
<evidence type="ECO:0000313" key="3">
    <source>
        <dbReference type="EMBL" id="PFX34040.1"/>
    </source>
</evidence>
<dbReference type="EMBL" id="LSMT01000007">
    <property type="protein sequence ID" value="PFX34040.1"/>
    <property type="molecule type" value="Genomic_DNA"/>
</dbReference>
<dbReference type="PANTHER" id="PTHR34439">
    <property type="entry name" value="CENTROBIN"/>
    <property type="match status" value="1"/>
</dbReference>
<feature type="coiled-coil region" evidence="1">
    <location>
        <begin position="207"/>
        <end position="548"/>
    </location>
</feature>
<dbReference type="GO" id="GO:1902017">
    <property type="term" value="P:regulation of cilium assembly"/>
    <property type="evidence" value="ECO:0007669"/>
    <property type="project" value="InterPro"/>
</dbReference>
<dbReference type="PANTHER" id="PTHR34439:SF1">
    <property type="entry name" value="CENTROBIN"/>
    <property type="match status" value="1"/>
</dbReference>
<evidence type="ECO:0000256" key="1">
    <source>
        <dbReference type="SAM" id="Coils"/>
    </source>
</evidence>
<feature type="compositionally biased region" description="Low complexity" evidence="2">
    <location>
        <begin position="971"/>
        <end position="989"/>
    </location>
</feature>
<keyword evidence="1" id="KW-0175">Coiled coil</keyword>
<dbReference type="Proteomes" id="UP000225706">
    <property type="component" value="Unassembled WGS sequence"/>
</dbReference>
<evidence type="ECO:0000256" key="2">
    <source>
        <dbReference type="SAM" id="MobiDB-lite"/>
    </source>
</evidence>
<gene>
    <name evidence="3" type="primary">Cntrob</name>
    <name evidence="3" type="ORF">AWC38_SpisGene1053</name>
</gene>
<comment type="caution">
    <text evidence="3">The sequence shown here is derived from an EMBL/GenBank/DDBJ whole genome shotgun (WGS) entry which is preliminary data.</text>
</comment>
<dbReference type="InterPro" id="IPR038923">
    <property type="entry name" value="Centrobin"/>
</dbReference>
<feature type="compositionally biased region" description="Polar residues" evidence="2">
    <location>
        <begin position="1052"/>
        <end position="1061"/>
    </location>
</feature>
<keyword evidence="4" id="KW-1185">Reference proteome</keyword>
<dbReference type="GO" id="GO:1902410">
    <property type="term" value="P:mitotic cytokinetic process"/>
    <property type="evidence" value="ECO:0007669"/>
    <property type="project" value="TreeGrafter"/>
</dbReference>
<dbReference type="GO" id="GO:0007099">
    <property type="term" value="P:centriole replication"/>
    <property type="evidence" value="ECO:0007669"/>
    <property type="project" value="InterPro"/>
</dbReference>
<feature type="compositionally biased region" description="Polar residues" evidence="2">
    <location>
        <begin position="1005"/>
        <end position="1017"/>
    </location>
</feature>
<feature type="region of interest" description="Disordered" evidence="2">
    <location>
        <begin position="835"/>
        <end position="870"/>
    </location>
</feature>
<feature type="compositionally biased region" description="Basic and acidic residues" evidence="2">
    <location>
        <begin position="914"/>
        <end position="925"/>
    </location>
</feature>
<sequence length="1120" mass="127176">MEYSPRSTASSIPYDSTTSHTMSMAAEVKAQHRQLFNPVTPDVSPPPQMSNGGLRMKGKETGSVLEVGNVTNADIQEMEQVREHLQLMLQNCKGYTDQSDNEQTPRTTTDYEIQENESDKESTISVETTSLLRRLLPNSSPLSEIQVNFQTPEQGVLSHDQHTRQMVSFTCDRRLNAIPTSKVTNEKTLLSENSLLRDQVEKERFRRKHCEQQIQELHGKLLEVQQQLAFAVSAERKKDAMIEQLDKTLAKVVDGWKKHESEKVSIINQLKIERETAEQSQERQQEMLLQFEKELAQAVEALTKEQEKAAQAESEKQLQLKQQKEERQKLLECLSNEKETVSRMEQEKIQLRKEKEDTEEKYVQTDEALKEHIRILEELQSKVSSLEAEHNDSMAKEKEKLQKEIQNTKDNQAVLSSVQIEVQRLEMELDTSKREKESLKMELRLMEAKHEANRTKEETERQADLEREMTQRLEEIHEQMSKTESELRESHRKQLLEMSKKHKEELEQQLAKFHEELKKKEIKVKSTTDEYEERISAFQEKMASLSNSRLYMEKERQMLSVRLQQMMQSHCKDAIKLLNSSTVSLSPPSRTQELVHNYSSFVKNAEEENFDWEKDPGYQPGKVPITALPFPSSQLQKHQHKIPDKISASYTTQKPVYNGSHDSVKAESGIYSGSYLSVSGDMVRHGSLSHDQSLNPGFFPLHTVNDDRSVIEGQSVINGDTCEGEETLLEQELETDNTLLSVFNQDHHLQRNISPAAVTDDTITEKLKQQESRQAELNHYVKMLLQRSPTDQPYEQDKHELPDRLMLIPSSSDLQERYSNSSSGVISPIHSDDQFEQRHGMSSHHHPFKDSSSLSHQEFKHKAHQTQAAFTKTTVTPGVFSIPGQAREDVGFTSQVPSHVPYTQLGQVAPHTPPRREQDSDDHPPLHPPHPGTLTPHQITQLSRMLGLFSEPGQPQITAEQLFAYLRRVQNNPPGNSHSTSSTSNPVSTKAHSTHEHHVPGPGHSVTNSPPQAPQKQHLITNKARRSLDSNFHKRQGSSVSGHPINPPGSLVTKSAEQPGQTRAHKQPVKQVSSHVGPPARNPTGLNDGTKSAPKGGQQGKEPKAKSAPASKQIKINAWR</sequence>
<protein>
    <submittedName>
        <fullName evidence="3">Centrobin</fullName>
    </submittedName>
</protein>
<dbReference type="GO" id="GO:0005813">
    <property type="term" value="C:centrosome"/>
    <property type="evidence" value="ECO:0007669"/>
    <property type="project" value="TreeGrafter"/>
</dbReference>
<evidence type="ECO:0000313" key="4">
    <source>
        <dbReference type="Proteomes" id="UP000225706"/>
    </source>
</evidence>
<name>A0A2B4SYT7_STYPI</name>